<dbReference type="Pfam" id="PF12836">
    <property type="entry name" value="HHH_3"/>
    <property type="match status" value="1"/>
</dbReference>
<evidence type="ECO:0000313" key="2">
    <source>
        <dbReference type="EMBL" id="XAY05275.1"/>
    </source>
</evidence>
<dbReference type="Gene3D" id="1.10.150.280">
    <property type="entry name" value="AF1531-like domain"/>
    <property type="match status" value="1"/>
</dbReference>
<dbReference type="AlphaFoldDB" id="A0AAU7AV90"/>
<protein>
    <recommendedName>
        <fullName evidence="3">Helix-hairpin-helix domain-containing protein</fullName>
    </recommendedName>
</protein>
<evidence type="ECO:0000256" key="1">
    <source>
        <dbReference type="SAM" id="Phobius"/>
    </source>
</evidence>
<dbReference type="SUPFAM" id="SSF81585">
    <property type="entry name" value="PsbU/PolX domain-like"/>
    <property type="match status" value="1"/>
</dbReference>
<dbReference type="KEGG" id="parq:DSM112329_02123"/>
<dbReference type="EMBL" id="CP114014">
    <property type="protein sequence ID" value="XAY05275.1"/>
    <property type="molecule type" value="Genomic_DNA"/>
</dbReference>
<feature type="transmembrane region" description="Helical" evidence="1">
    <location>
        <begin position="54"/>
        <end position="73"/>
    </location>
</feature>
<gene>
    <name evidence="2" type="ORF">DSM112329_02123</name>
</gene>
<sequence length="197" mass="21287">MWLGVALPIGFGAWVPLVAGYRARRRGWMAGGIAIIVFAVFAFAFSSAEDSNRFGGGLLILSWMLHGATSFALRRPFERRMALQSGYDDRVAAAEHVDEERRAMLAFAARDPARALALGVGRPDLPGSRHGYLVDVNHADARTVASLPGVSDELAAEIVSVRGELGGFDSVEDLGALMNLHPRIVESMRTRAVALRD</sequence>
<feature type="transmembrane region" description="Helical" evidence="1">
    <location>
        <begin position="30"/>
        <end position="48"/>
    </location>
</feature>
<keyword evidence="1" id="KW-1133">Transmembrane helix</keyword>
<evidence type="ECO:0008006" key="3">
    <source>
        <dbReference type="Google" id="ProtNLM"/>
    </source>
</evidence>
<keyword evidence="1" id="KW-0472">Membrane</keyword>
<accession>A0AAU7AV90</accession>
<reference evidence="2" key="1">
    <citation type="submission" date="2022-12" db="EMBL/GenBank/DDBJ databases">
        <title>Paraconexibacter alkalitolerans sp. nov. and Baekduia alba sp. nov., isolated from soil and emended description of the genera Paraconexibacter (Chun et al., 2020) and Baekduia (An et al., 2020).</title>
        <authorList>
            <person name="Vieira S."/>
            <person name="Huber K.J."/>
            <person name="Geppert A."/>
            <person name="Wolf J."/>
            <person name="Neumann-Schaal M."/>
            <person name="Muesken M."/>
            <person name="Overmann J."/>
        </authorList>
    </citation>
    <scope>NUCLEOTIDE SEQUENCE</scope>
    <source>
        <strain evidence="2">AEG42_29</strain>
    </source>
</reference>
<proteinExistence type="predicted"/>
<feature type="transmembrane region" description="Helical" evidence="1">
    <location>
        <begin position="6"/>
        <end position="23"/>
    </location>
</feature>
<keyword evidence="1" id="KW-0812">Transmembrane</keyword>
<organism evidence="2">
    <name type="scientific">Paraconexibacter sp. AEG42_29</name>
    <dbReference type="NCBI Taxonomy" id="2997339"/>
    <lineage>
        <taxon>Bacteria</taxon>
        <taxon>Bacillati</taxon>
        <taxon>Actinomycetota</taxon>
        <taxon>Thermoleophilia</taxon>
        <taxon>Solirubrobacterales</taxon>
        <taxon>Paraconexibacteraceae</taxon>
        <taxon>Paraconexibacter</taxon>
    </lineage>
</organism>
<name>A0AAU7AV90_9ACTN</name>